<dbReference type="PANTHER" id="PTHR43628:SF1">
    <property type="entry name" value="CHITIN SYNTHASE REGULATORY FACTOR 2-RELATED"/>
    <property type="match status" value="1"/>
</dbReference>
<organism evidence="1 2">
    <name type="scientific">Ambispora leptoticha</name>
    <dbReference type="NCBI Taxonomy" id="144679"/>
    <lineage>
        <taxon>Eukaryota</taxon>
        <taxon>Fungi</taxon>
        <taxon>Fungi incertae sedis</taxon>
        <taxon>Mucoromycota</taxon>
        <taxon>Glomeromycotina</taxon>
        <taxon>Glomeromycetes</taxon>
        <taxon>Archaeosporales</taxon>
        <taxon>Ambisporaceae</taxon>
        <taxon>Ambispora</taxon>
    </lineage>
</organism>
<dbReference type="PANTHER" id="PTHR43628">
    <property type="entry name" value="ACTIVATOR OF C KINASE PROTEIN 1-RELATED"/>
    <property type="match status" value="1"/>
</dbReference>
<proteinExistence type="predicted"/>
<reference evidence="1" key="1">
    <citation type="submission" date="2021-06" db="EMBL/GenBank/DDBJ databases">
        <authorList>
            <person name="Kallberg Y."/>
            <person name="Tangrot J."/>
            <person name="Rosling A."/>
        </authorList>
    </citation>
    <scope>NUCLEOTIDE SEQUENCE</scope>
    <source>
        <strain evidence="1">FL130A</strain>
    </source>
</reference>
<dbReference type="AlphaFoldDB" id="A0A9N9A326"/>
<dbReference type="InterPro" id="IPR011990">
    <property type="entry name" value="TPR-like_helical_dom_sf"/>
</dbReference>
<dbReference type="InterPro" id="IPR052945">
    <property type="entry name" value="Mitotic_Regulator"/>
</dbReference>
<gene>
    <name evidence="1" type="ORF">ALEPTO_LOCUS4287</name>
</gene>
<keyword evidence="2" id="KW-1185">Reference proteome</keyword>
<protein>
    <submittedName>
        <fullName evidence="1">5383_t:CDS:1</fullName>
    </submittedName>
</protein>
<dbReference type="EMBL" id="CAJVPS010000965">
    <property type="protein sequence ID" value="CAG8517372.1"/>
    <property type="molecule type" value="Genomic_DNA"/>
</dbReference>
<evidence type="ECO:0000313" key="1">
    <source>
        <dbReference type="EMBL" id="CAG8517372.1"/>
    </source>
</evidence>
<dbReference type="Proteomes" id="UP000789508">
    <property type="component" value="Unassembled WGS sequence"/>
</dbReference>
<evidence type="ECO:0000313" key="2">
    <source>
        <dbReference type="Proteomes" id="UP000789508"/>
    </source>
</evidence>
<accession>A0A9N9A326</accession>
<dbReference type="Pfam" id="PF08238">
    <property type="entry name" value="Sel1"/>
    <property type="match status" value="4"/>
</dbReference>
<dbReference type="InterPro" id="IPR006597">
    <property type="entry name" value="Sel1-like"/>
</dbReference>
<dbReference type="SMART" id="SM00671">
    <property type="entry name" value="SEL1"/>
    <property type="match status" value="3"/>
</dbReference>
<dbReference type="Gene3D" id="1.25.40.10">
    <property type="entry name" value="Tetratricopeptide repeat domain"/>
    <property type="match status" value="1"/>
</dbReference>
<comment type="caution">
    <text evidence="1">The sequence shown here is derived from an EMBL/GenBank/DDBJ whole genome shotgun (WGS) entry which is preliminary data.</text>
</comment>
<sequence length="250" mass="28957">MNNLASQKENKLKKFYKLLTQKLKFHDRSSAKSKNNDEIATLKSTFFPELLTEMRNVIDPGPRDEHLFSCIEDWCNSHDITKKQMIQHARELVKTNSEYACLLGLCYHYGVGTSRNYKKTFKYYSKAADFGDRFGMNQLGWCFRKQLGTKQNLALSTLWYQRSASLGDPTGQCNLAFCFYDGDGTKVDKYISYKLFEKSAIAGIDTSQQKVVKLYLHGIGTERDIHKAIKCCREWMKASDLRAFCQHIFR</sequence>
<name>A0A9N9A326_9GLOM</name>
<dbReference type="OrthoDB" id="2253126at2759"/>
<dbReference type="SUPFAM" id="SSF81901">
    <property type="entry name" value="HCP-like"/>
    <property type="match status" value="1"/>
</dbReference>